<dbReference type="Proteomes" id="UP001621512">
    <property type="component" value="Chromosome"/>
</dbReference>
<dbReference type="InterPro" id="IPR029016">
    <property type="entry name" value="GAF-like_dom_sf"/>
</dbReference>
<dbReference type="Gene3D" id="3.30.450.20">
    <property type="entry name" value="PAS domain"/>
    <property type="match status" value="1"/>
</dbReference>
<dbReference type="SMART" id="SM00091">
    <property type="entry name" value="PAS"/>
    <property type="match status" value="1"/>
</dbReference>
<organism evidence="3 4">
    <name type="scientific">Streptomyces purpurascens</name>
    <dbReference type="NCBI Taxonomy" id="1924"/>
    <lineage>
        <taxon>Bacteria</taxon>
        <taxon>Bacillati</taxon>
        <taxon>Actinomycetota</taxon>
        <taxon>Actinomycetes</taxon>
        <taxon>Kitasatosporales</taxon>
        <taxon>Streptomycetaceae</taxon>
        <taxon>Streptomyces</taxon>
    </lineage>
</organism>
<dbReference type="SMART" id="SM00065">
    <property type="entry name" value="GAF"/>
    <property type="match status" value="1"/>
</dbReference>
<keyword evidence="4" id="KW-1185">Reference proteome</keyword>
<dbReference type="Gene3D" id="3.30.450.40">
    <property type="match status" value="1"/>
</dbReference>
<dbReference type="SUPFAM" id="SSF81606">
    <property type="entry name" value="PP2C-like"/>
    <property type="match status" value="1"/>
</dbReference>
<dbReference type="SUPFAM" id="SSF55781">
    <property type="entry name" value="GAF domain-like"/>
    <property type="match status" value="1"/>
</dbReference>
<accession>A0ABZ1MVK5</accession>
<gene>
    <name evidence="3" type="ORF">OHU35_35980</name>
</gene>
<evidence type="ECO:0000259" key="2">
    <source>
        <dbReference type="PROSITE" id="PS50112"/>
    </source>
</evidence>
<dbReference type="InterPro" id="IPR003018">
    <property type="entry name" value="GAF"/>
</dbReference>
<dbReference type="PROSITE" id="PS50112">
    <property type="entry name" value="PAS"/>
    <property type="match status" value="1"/>
</dbReference>
<evidence type="ECO:0000256" key="1">
    <source>
        <dbReference type="ARBA" id="ARBA00022801"/>
    </source>
</evidence>
<dbReference type="Gene3D" id="3.60.40.10">
    <property type="entry name" value="PPM-type phosphatase domain"/>
    <property type="match status" value="1"/>
</dbReference>
<feature type="domain" description="PAS" evidence="2">
    <location>
        <begin position="36"/>
        <end position="95"/>
    </location>
</feature>
<dbReference type="InterPro" id="IPR052016">
    <property type="entry name" value="Bact_Sigma-Reg"/>
</dbReference>
<dbReference type="PANTHER" id="PTHR43156:SF2">
    <property type="entry name" value="STAGE II SPORULATION PROTEIN E"/>
    <property type="match status" value="1"/>
</dbReference>
<name>A0ABZ1MVK5_STREF</name>
<evidence type="ECO:0000313" key="3">
    <source>
        <dbReference type="EMBL" id="WTW31153.1"/>
    </source>
</evidence>
<reference evidence="3 4" key="1">
    <citation type="submission" date="2022-10" db="EMBL/GenBank/DDBJ databases">
        <title>The complete genomes of actinobacterial strains from the NBC collection.</title>
        <authorList>
            <person name="Joergensen T.S."/>
            <person name="Alvarez Arevalo M."/>
            <person name="Sterndorff E.B."/>
            <person name="Faurdal D."/>
            <person name="Vuksanovic O."/>
            <person name="Mourched A.-S."/>
            <person name="Charusanti P."/>
            <person name="Shaw S."/>
            <person name="Blin K."/>
            <person name="Weber T."/>
        </authorList>
    </citation>
    <scope>NUCLEOTIDE SEQUENCE [LARGE SCALE GENOMIC DNA]</scope>
    <source>
        <strain evidence="3 4">NBC_00017</strain>
    </source>
</reference>
<dbReference type="SMART" id="SM00331">
    <property type="entry name" value="PP2C_SIG"/>
    <property type="match status" value="1"/>
</dbReference>
<dbReference type="SUPFAM" id="SSF55785">
    <property type="entry name" value="PYP-like sensor domain (PAS domain)"/>
    <property type="match status" value="1"/>
</dbReference>
<dbReference type="InterPro" id="IPR035965">
    <property type="entry name" value="PAS-like_dom_sf"/>
</dbReference>
<dbReference type="InterPro" id="IPR000014">
    <property type="entry name" value="PAS"/>
</dbReference>
<sequence>MGFDQLPPTWLFSGADDALLSMVSDAPTEALEKAHEYKILRNVLDGTSAAVAILDERLRYRYVNGAMARMSGVPPDAFHGRTMAEVLPDVHRSEDTLRMILGDGRPRALSVTGMTRVSSPFRHRQWSAVYHRLQDGDRVLGLCGIAVEVSGLRQYLDDLERAHQRLALLDTAATRVGTTLRVEQTCAELAEFVVPSLADRASVRIVDTEGADDLPPPAPGVLRLRIMASAGGPDIVARIGLTAKSGYYFDVPRDSPVRSCLDTGRPWVGNLASDDVLLKMLRTPLDLEVIRELGVHSIVVVPLPTREHPVGVLYLLRAGDSAPFTDEDVVVAQELAARAAVAIDNARQYTLEHSMALELQRALLSEPGGPHPDIETASRYLPAGQRALVGGDWFDSMALPCGRTLQVMGDVMGHGFTAAVAMSQYRSLLRTIAASGAPVERILQEADHRLASIGLDRVATCLLALVDPGQGTCTFAGAGHPPPVLLHPDAPAELVHVPTGPPLGTDLGGYEALTLPVRPGTVLLMYTDGLIEDRRRDIDSSLRRLTHLRLDDIGGPLESVVDALLARLVHGTTEDDVTLLATRLRAP</sequence>
<dbReference type="Pfam" id="PF08448">
    <property type="entry name" value="PAS_4"/>
    <property type="match status" value="1"/>
</dbReference>
<dbReference type="InterPro" id="IPR036457">
    <property type="entry name" value="PPM-type-like_dom_sf"/>
</dbReference>
<dbReference type="EMBL" id="CP108341">
    <property type="protein sequence ID" value="WTW31153.1"/>
    <property type="molecule type" value="Genomic_DNA"/>
</dbReference>
<keyword evidence="1" id="KW-0378">Hydrolase</keyword>
<proteinExistence type="predicted"/>
<dbReference type="InterPro" id="IPR001932">
    <property type="entry name" value="PPM-type_phosphatase-like_dom"/>
</dbReference>
<dbReference type="RefSeq" id="WP_229873100.1">
    <property type="nucleotide sequence ID" value="NZ_BMUK01000009.1"/>
</dbReference>
<dbReference type="Pfam" id="PF07228">
    <property type="entry name" value="SpoIIE"/>
    <property type="match status" value="1"/>
</dbReference>
<evidence type="ECO:0000313" key="4">
    <source>
        <dbReference type="Proteomes" id="UP001621512"/>
    </source>
</evidence>
<dbReference type="InterPro" id="IPR013656">
    <property type="entry name" value="PAS_4"/>
</dbReference>
<protein>
    <submittedName>
        <fullName evidence="3">SpoIIE family protein phosphatase</fullName>
    </submittedName>
</protein>
<dbReference type="CDD" id="cd00130">
    <property type="entry name" value="PAS"/>
    <property type="match status" value="1"/>
</dbReference>
<dbReference type="Pfam" id="PF01590">
    <property type="entry name" value="GAF"/>
    <property type="match status" value="1"/>
</dbReference>
<dbReference type="PANTHER" id="PTHR43156">
    <property type="entry name" value="STAGE II SPORULATION PROTEIN E-RELATED"/>
    <property type="match status" value="1"/>
</dbReference>